<accession>A0ABR3XM73</accession>
<comment type="caution">
    <text evidence="1">The sequence shown here is derived from an EMBL/GenBank/DDBJ whole genome shotgun (WGS) entry which is preliminary data.</text>
</comment>
<proteinExistence type="predicted"/>
<dbReference type="Proteomes" id="UP001583177">
    <property type="component" value="Unassembled WGS sequence"/>
</dbReference>
<keyword evidence="2" id="KW-1185">Reference proteome</keyword>
<reference evidence="1 2" key="1">
    <citation type="journal article" date="2024" name="IMA Fungus">
        <title>IMA Genome - F19 : A genome assembly and annotation guide to empower mycologists, including annotated draft genome sequences of Ceratocystis pirilliformis, Diaporthe australafricana, Fusarium ophioides, Paecilomyces lecythidis, and Sporothrix stenoceras.</title>
        <authorList>
            <person name="Aylward J."/>
            <person name="Wilson A.M."/>
            <person name="Visagie C.M."/>
            <person name="Spraker J."/>
            <person name="Barnes I."/>
            <person name="Buitendag C."/>
            <person name="Ceriani C."/>
            <person name="Del Mar Angel L."/>
            <person name="du Plessis D."/>
            <person name="Fuchs T."/>
            <person name="Gasser K."/>
            <person name="Kramer D."/>
            <person name="Li W."/>
            <person name="Munsamy K."/>
            <person name="Piso A."/>
            <person name="Price J.L."/>
            <person name="Sonnekus B."/>
            <person name="Thomas C."/>
            <person name="van der Nest A."/>
            <person name="van Dijk A."/>
            <person name="van Heerden A."/>
            <person name="van Vuuren N."/>
            <person name="Yilmaz N."/>
            <person name="Duong T.A."/>
            <person name="van der Merwe N.A."/>
            <person name="Wingfield M.J."/>
            <person name="Wingfield B.D."/>
        </authorList>
    </citation>
    <scope>NUCLEOTIDE SEQUENCE [LARGE SCALE GENOMIC DNA]</scope>
    <source>
        <strain evidence="1 2">CMW 18300</strain>
    </source>
</reference>
<evidence type="ECO:0000313" key="1">
    <source>
        <dbReference type="EMBL" id="KAL1876567.1"/>
    </source>
</evidence>
<protein>
    <submittedName>
        <fullName evidence="1">Uncharacterized protein</fullName>
    </submittedName>
</protein>
<evidence type="ECO:0000313" key="2">
    <source>
        <dbReference type="Proteomes" id="UP001583177"/>
    </source>
</evidence>
<dbReference type="EMBL" id="JAWRVE010000016">
    <property type="protein sequence ID" value="KAL1876567.1"/>
    <property type="molecule type" value="Genomic_DNA"/>
</dbReference>
<organism evidence="1 2">
    <name type="scientific">Diaporthe australafricana</name>
    <dbReference type="NCBI Taxonomy" id="127596"/>
    <lineage>
        <taxon>Eukaryota</taxon>
        <taxon>Fungi</taxon>
        <taxon>Dikarya</taxon>
        <taxon>Ascomycota</taxon>
        <taxon>Pezizomycotina</taxon>
        <taxon>Sordariomycetes</taxon>
        <taxon>Sordariomycetidae</taxon>
        <taxon>Diaporthales</taxon>
        <taxon>Diaporthaceae</taxon>
        <taxon>Diaporthe</taxon>
    </lineage>
</organism>
<name>A0ABR3XM73_9PEZI</name>
<gene>
    <name evidence="1" type="ORF">Daus18300_002811</name>
</gene>
<sequence length="136" mass="15828">MCTGLAYKMMCGHYLVHWSSRCPRKCVLPDRRNALACTCAQCDPEFNRSQILLRYGAERDRLTARLRTAMIEGRAQDAKALERRLRDRQSKQMQDLIRTRVGGLDPAVPVRFPGMYEQFVEENLGRPVDWDRLLNK</sequence>